<dbReference type="PRINTS" id="PR00455">
    <property type="entry name" value="HTHTETR"/>
</dbReference>
<dbReference type="InterPro" id="IPR001647">
    <property type="entry name" value="HTH_TetR"/>
</dbReference>
<keyword evidence="2 4" id="KW-0238">DNA-binding</keyword>
<organism evidence="6 7">
    <name type="scientific">Solihabitans fulvus</name>
    <dbReference type="NCBI Taxonomy" id="1892852"/>
    <lineage>
        <taxon>Bacteria</taxon>
        <taxon>Bacillati</taxon>
        <taxon>Actinomycetota</taxon>
        <taxon>Actinomycetes</taxon>
        <taxon>Pseudonocardiales</taxon>
        <taxon>Pseudonocardiaceae</taxon>
        <taxon>Solihabitans</taxon>
    </lineage>
</organism>
<evidence type="ECO:0000313" key="6">
    <source>
        <dbReference type="EMBL" id="KAA2252712.1"/>
    </source>
</evidence>
<dbReference type="InterPro" id="IPR054126">
    <property type="entry name" value="CprB_TetR_C"/>
</dbReference>
<feature type="domain" description="HTH tetR-type" evidence="5">
    <location>
        <begin position="8"/>
        <end position="68"/>
    </location>
</feature>
<dbReference type="AlphaFoldDB" id="A0A5B2WPR4"/>
<dbReference type="InterPro" id="IPR036271">
    <property type="entry name" value="Tet_transcr_reg_TetR-rel_C_sf"/>
</dbReference>
<feature type="DNA-binding region" description="H-T-H motif" evidence="4">
    <location>
        <begin position="31"/>
        <end position="50"/>
    </location>
</feature>
<dbReference type="Gene3D" id="1.10.357.10">
    <property type="entry name" value="Tetracycline Repressor, domain 2"/>
    <property type="match status" value="1"/>
</dbReference>
<dbReference type="GO" id="GO:0003700">
    <property type="term" value="F:DNA-binding transcription factor activity"/>
    <property type="evidence" value="ECO:0007669"/>
    <property type="project" value="TreeGrafter"/>
</dbReference>
<dbReference type="SUPFAM" id="SSF46689">
    <property type="entry name" value="Homeodomain-like"/>
    <property type="match status" value="1"/>
</dbReference>
<dbReference type="EMBL" id="VUOB01000073">
    <property type="protein sequence ID" value="KAA2252712.1"/>
    <property type="molecule type" value="Genomic_DNA"/>
</dbReference>
<comment type="caution">
    <text evidence="6">The sequence shown here is derived from an EMBL/GenBank/DDBJ whole genome shotgun (WGS) entry which is preliminary data.</text>
</comment>
<dbReference type="SUPFAM" id="SSF48498">
    <property type="entry name" value="Tetracyclin repressor-like, C-terminal domain"/>
    <property type="match status" value="1"/>
</dbReference>
<dbReference type="InterPro" id="IPR009057">
    <property type="entry name" value="Homeodomain-like_sf"/>
</dbReference>
<evidence type="ECO:0000259" key="5">
    <source>
        <dbReference type="PROSITE" id="PS50977"/>
    </source>
</evidence>
<dbReference type="OrthoDB" id="3237195at2"/>
<dbReference type="Pfam" id="PF00440">
    <property type="entry name" value="TetR_N"/>
    <property type="match status" value="1"/>
</dbReference>
<dbReference type="InterPro" id="IPR050109">
    <property type="entry name" value="HTH-type_TetR-like_transc_reg"/>
</dbReference>
<reference evidence="6 7" key="2">
    <citation type="submission" date="2019-09" db="EMBL/GenBank/DDBJ databases">
        <authorList>
            <person name="Jin C."/>
        </authorList>
    </citation>
    <scope>NUCLEOTIDE SEQUENCE [LARGE SCALE GENOMIC DNA]</scope>
    <source>
        <strain evidence="6 7">AN110305</strain>
    </source>
</reference>
<dbReference type="InterPro" id="IPR047923">
    <property type="entry name" value="ArpA-like"/>
</dbReference>
<dbReference type="PANTHER" id="PTHR30055:SF234">
    <property type="entry name" value="HTH-TYPE TRANSCRIPTIONAL REGULATOR BETI"/>
    <property type="match status" value="1"/>
</dbReference>
<name>A0A5B2WPR4_9PSEU</name>
<evidence type="ECO:0000313" key="7">
    <source>
        <dbReference type="Proteomes" id="UP000323454"/>
    </source>
</evidence>
<dbReference type="Proteomes" id="UP000323454">
    <property type="component" value="Unassembled WGS sequence"/>
</dbReference>
<dbReference type="RefSeq" id="WP_149854167.1">
    <property type="nucleotide sequence ID" value="NZ_VUOB01000073.1"/>
</dbReference>
<dbReference type="Pfam" id="PF21935">
    <property type="entry name" value="TetR_C_45"/>
    <property type="match status" value="1"/>
</dbReference>
<proteinExistence type="predicted"/>
<reference evidence="6 7" key="1">
    <citation type="submission" date="2019-09" db="EMBL/GenBank/DDBJ databases">
        <title>Goodfellowia gen. nov., a new genus of the Pseudonocardineae related to Actinoalloteichus, containing Goodfellowia coeruleoviolacea gen. nov., comb. nov. gen. nov., comb. nov.</title>
        <authorList>
            <person name="Labeda D."/>
        </authorList>
    </citation>
    <scope>NUCLEOTIDE SEQUENCE [LARGE SCALE GENOMIC DNA]</scope>
    <source>
        <strain evidence="6 7">AN110305</strain>
    </source>
</reference>
<keyword evidence="7" id="KW-1185">Reference proteome</keyword>
<evidence type="ECO:0000256" key="2">
    <source>
        <dbReference type="ARBA" id="ARBA00023125"/>
    </source>
</evidence>
<evidence type="ECO:0000256" key="3">
    <source>
        <dbReference type="ARBA" id="ARBA00023163"/>
    </source>
</evidence>
<dbReference type="PROSITE" id="PS50977">
    <property type="entry name" value="HTH_TETR_2"/>
    <property type="match status" value="1"/>
</dbReference>
<dbReference type="NCBIfam" id="NF041196">
    <property type="entry name" value="ScbR_bind_reg"/>
    <property type="match status" value="1"/>
</dbReference>
<sequence>MRYRDHARETRQNLVRAAAEVFDRKGFPATNLHDICRKAGVTKGALYFHFSSKDALAIAVMEEQGGVWQAALEQAGDSAKPGLQSLIDLSYTFSRQLRTDPVIRAANLLVFEAGLFRRQGGPQFAGWITVVRALLMRAREDGDLENDLDVNAVAESLVGGFTGSQLLSRALTGNSDLDARTTQLWQLWIPAMVPTERRNRIRVGPPEGPRG</sequence>
<accession>A0A5B2WPR4</accession>
<dbReference type="PANTHER" id="PTHR30055">
    <property type="entry name" value="HTH-TYPE TRANSCRIPTIONAL REGULATOR RUTR"/>
    <property type="match status" value="1"/>
</dbReference>
<keyword evidence="1" id="KW-0805">Transcription regulation</keyword>
<evidence type="ECO:0000256" key="4">
    <source>
        <dbReference type="PROSITE-ProRule" id="PRU00335"/>
    </source>
</evidence>
<evidence type="ECO:0000256" key="1">
    <source>
        <dbReference type="ARBA" id="ARBA00023015"/>
    </source>
</evidence>
<dbReference type="GO" id="GO:0000976">
    <property type="term" value="F:transcription cis-regulatory region binding"/>
    <property type="evidence" value="ECO:0007669"/>
    <property type="project" value="TreeGrafter"/>
</dbReference>
<gene>
    <name evidence="6" type="ORF">F0L68_34930</name>
</gene>
<keyword evidence="3" id="KW-0804">Transcription</keyword>
<protein>
    <submittedName>
        <fullName evidence="6">TetR/AcrR family transcriptional regulator</fullName>
    </submittedName>
</protein>